<protein>
    <submittedName>
        <fullName evidence="5">GntR family transcriptional regulator</fullName>
    </submittedName>
</protein>
<dbReference type="PANTHER" id="PTHR43537:SF44">
    <property type="entry name" value="GNTR FAMILY REGULATORY PROTEIN"/>
    <property type="match status" value="1"/>
</dbReference>
<keyword evidence="2" id="KW-0238">DNA-binding</keyword>
<name>A0A2A3JYK8_9RHOB</name>
<dbReference type="PRINTS" id="PR00035">
    <property type="entry name" value="HTHGNTR"/>
</dbReference>
<gene>
    <name evidence="5" type="ORF">CLG85_04905</name>
</gene>
<evidence type="ECO:0000256" key="2">
    <source>
        <dbReference type="ARBA" id="ARBA00023125"/>
    </source>
</evidence>
<evidence type="ECO:0000256" key="1">
    <source>
        <dbReference type="ARBA" id="ARBA00023015"/>
    </source>
</evidence>
<dbReference type="PROSITE" id="PS50949">
    <property type="entry name" value="HTH_GNTR"/>
    <property type="match status" value="1"/>
</dbReference>
<keyword evidence="3" id="KW-0804">Transcription</keyword>
<dbReference type="Pfam" id="PF00392">
    <property type="entry name" value="GntR"/>
    <property type="match status" value="1"/>
</dbReference>
<dbReference type="SUPFAM" id="SSF48008">
    <property type="entry name" value="GntR ligand-binding domain-like"/>
    <property type="match status" value="1"/>
</dbReference>
<dbReference type="Gene3D" id="1.10.10.10">
    <property type="entry name" value="Winged helix-like DNA-binding domain superfamily/Winged helix DNA-binding domain"/>
    <property type="match status" value="1"/>
</dbReference>
<evidence type="ECO:0000259" key="4">
    <source>
        <dbReference type="PROSITE" id="PS50949"/>
    </source>
</evidence>
<proteinExistence type="predicted"/>
<dbReference type="InterPro" id="IPR008920">
    <property type="entry name" value="TF_FadR/GntR_C"/>
</dbReference>
<dbReference type="PANTHER" id="PTHR43537">
    <property type="entry name" value="TRANSCRIPTIONAL REGULATOR, GNTR FAMILY"/>
    <property type="match status" value="1"/>
</dbReference>
<evidence type="ECO:0000256" key="3">
    <source>
        <dbReference type="ARBA" id="ARBA00023163"/>
    </source>
</evidence>
<feature type="domain" description="HTH gntR-type" evidence="4">
    <location>
        <begin position="16"/>
        <end position="84"/>
    </location>
</feature>
<organism evidence="5">
    <name type="scientific">Alloyangia mangrovi</name>
    <dbReference type="NCBI Taxonomy" id="1779329"/>
    <lineage>
        <taxon>Bacteria</taxon>
        <taxon>Pseudomonadati</taxon>
        <taxon>Pseudomonadota</taxon>
        <taxon>Alphaproteobacteria</taxon>
        <taxon>Rhodobacterales</taxon>
        <taxon>Roseobacteraceae</taxon>
        <taxon>Alloyangia</taxon>
    </lineage>
</organism>
<comment type="caution">
    <text evidence="5">The sequence shown here is derived from an EMBL/GenBank/DDBJ whole genome shotgun (WGS) entry which is preliminary data.</text>
</comment>
<dbReference type="Gene3D" id="1.20.120.530">
    <property type="entry name" value="GntR ligand-binding domain-like"/>
    <property type="match status" value="1"/>
</dbReference>
<dbReference type="SMART" id="SM00345">
    <property type="entry name" value="HTH_GNTR"/>
    <property type="match status" value="1"/>
</dbReference>
<dbReference type="GO" id="GO:0003677">
    <property type="term" value="F:DNA binding"/>
    <property type="evidence" value="ECO:0007669"/>
    <property type="project" value="UniProtKB-KW"/>
</dbReference>
<dbReference type="GO" id="GO:0003700">
    <property type="term" value="F:DNA-binding transcription factor activity"/>
    <property type="evidence" value="ECO:0007669"/>
    <property type="project" value="InterPro"/>
</dbReference>
<dbReference type="InterPro" id="IPR011711">
    <property type="entry name" value="GntR_C"/>
</dbReference>
<dbReference type="Pfam" id="PF07729">
    <property type="entry name" value="FCD"/>
    <property type="match status" value="1"/>
</dbReference>
<sequence length="252" mass="27739">MNMADIRQRALRPGSPRQREIVTSTLARRILSGEFAPGSRLPTEAELGLEMDVSRTALRESVRMLAGKGLIESRPRIGTVVLPQEQWNHLDSDILAWRESLPPDVGFIRSLTEARQVIEPAAAEMAARRADGTDLGRIQAAYDRMCASVDGDLEEKVDADEAFHVAILIASKNDIFANFGTVTGSALRMSFRMTTRASENFSATLEKHGAVLEAIRMRQADQSRKLMSDLINVAARDLARAQTSDAETLTNC</sequence>
<accession>A0A2A3JYK8</accession>
<keyword evidence="1" id="KW-0805">Transcription regulation</keyword>
<dbReference type="CDD" id="cd07377">
    <property type="entry name" value="WHTH_GntR"/>
    <property type="match status" value="1"/>
</dbReference>
<dbReference type="EMBL" id="NTHN01000061">
    <property type="protein sequence ID" value="PBD20276.1"/>
    <property type="molecule type" value="Genomic_DNA"/>
</dbReference>
<dbReference type="SMART" id="SM00895">
    <property type="entry name" value="FCD"/>
    <property type="match status" value="1"/>
</dbReference>
<dbReference type="SUPFAM" id="SSF46785">
    <property type="entry name" value="Winged helix' DNA-binding domain"/>
    <property type="match status" value="1"/>
</dbReference>
<dbReference type="AlphaFoldDB" id="A0A2A3JYK8"/>
<evidence type="ECO:0000313" key="5">
    <source>
        <dbReference type="EMBL" id="PBD20276.1"/>
    </source>
</evidence>
<dbReference type="InterPro" id="IPR036388">
    <property type="entry name" value="WH-like_DNA-bd_sf"/>
</dbReference>
<dbReference type="InterPro" id="IPR036390">
    <property type="entry name" value="WH_DNA-bd_sf"/>
</dbReference>
<reference evidence="5" key="1">
    <citation type="submission" date="2017-09" db="EMBL/GenBank/DDBJ databases">
        <title>Yangia sp. SAOS 153D whole genome sequencing.</title>
        <authorList>
            <person name="Verma A."/>
            <person name="Krishnamurthi S."/>
        </authorList>
    </citation>
    <scope>NUCLEOTIDE SEQUENCE [LARGE SCALE GENOMIC DNA]</scope>
    <source>
        <strain evidence="5">SAOS 153D</strain>
    </source>
</reference>
<dbReference type="InterPro" id="IPR000524">
    <property type="entry name" value="Tscrpt_reg_HTH_GntR"/>
</dbReference>